<dbReference type="AlphaFoldDB" id="A0A8H7CI80"/>
<protein>
    <submittedName>
        <fullName evidence="2">Glucan endo-alpha-glucosidase agn1</fullName>
    </submittedName>
</protein>
<evidence type="ECO:0000313" key="3">
    <source>
        <dbReference type="Proteomes" id="UP000620124"/>
    </source>
</evidence>
<dbReference type="GO" id="GO:0051118">
    <property type="term" value="F:glucan endo-1,3-alpha-glucosidase activity"/>
    <property type="evidence" value="ECO:0007669"/>
    <property type="project" value="InterPro"/>
</dbReference>
<feature type="chain" id="PRO_5034218771" evidence="1">
    <location>
        <begin position="23"/>
        <end position="875"/>
    </location>
</feature>
<keyword evidence="1" id="KW-0732">Signal</keyword>
<dbReference type="Gene3D" id="3.20.20.80">
    <property type="entry name" value="Glycosidases"/>
    <property type="match status" value="1"/>
</dbReference>
<evidence type="ECO:0000256" key="1">
    <source>
        <dbReference type="SAM" id="SignalP"/>
    </source>
</evidence>
<dbReference type="EMBL" id="JACAZI010000023">
    <property type="protein sequence ID" value="KAF7336343.1"/>
    <property type="molecule type" value="Genomic_DNA"/>
</dbReference>
<name>A0A8H7CI80_9AGAR</name>
<reference evidence="2" key="1">
    <citation type="submission" date="2020-05" db="EMBL/GenBank/DDBJ databases">
        <title>Mycena genomes resolve the evolution of fungal bioluminescence.</title>
        <authorList>
            <person name="Tsai I.J."/>
        </authorList>
    </citation>
    <scope>NUCLEOTIDE SEQUENCE</scope>
    <source>
        <strain evidence="2">CCC161011</strain>
    </source>
</reference>
<keyword evidence="3" id="KW-1185">Reference proteome</keyword>
<dbReference type="OrthoDB" id="2496384at2759"/>
<organism evidence="2 3">
    <name type="scientific">Mycena venus</name>
    <dbReference type="NCBI Taxonomy" id="2733690"/>
    <lineage>
        <taxon>Eukaryota</taxon>
        <taxon>Fungi</taxon>
        <taxon>Dikarya</taxon>
        <taxon>Basidiomycota</taxon>
        <taxon>Agaricomycotina</taxon>
        <taxon>Agaricomycetes</taxon>
        <taxon>Agaricomycetidae</taxon>
        <taxon>Agaricales</taxon>
        <taxon>Marasmiineae</taxon>
        <taxon>Mycenaceae</taxon>
        <taxon>Mycena</taxon>
    </lineage>
</organism>
<dbReference type="CDD" id="cd11577">
    <property type="entry name" value="GH71"/>
    <property type="match status" value="1"/>
</dbReference>
<comment type="caution">
    <text evidence="2">The sequence shown here is derived from an EMBL/GenBank/DDBJ whole genome shotgun (WGS) entry which is preliminary data.</text>
</comment>
<gene>
    <name evidence="2" type="ORF">MVEN_02182800</name>
</gene>
<evidence type="ECO:0000313" key="2">
    <source>
        <dbReference type="EMBL" id="KAF7336343.1"/>
    </source>
</evidence>
<dbReference type="Proteomes" id="UP000620124">
    <property type="component" value="Unassembled WGS sequence"/>
</dbReference>
<dbReference type="InterPro" id="IPR005197">
    <property type="entry name" value="Glyco_hydro_71"/>
</dbReference>
<dbReference type="Pfam" id="PF03659">
    <property type="entry name" value="Glyco_hydro_71"/>
    <property type="match status" value="1"/>
</dbReference>
<proteinExistence type="predicted"/>
<sequence>MHLAALLAALSWVLPLFQHVQSRQVFAHYMVGTVTEAHVRVDIDQAKDAGIHGFSLNVGVPSLPFVADTLRYMFDYAPTVGFHLHISMDIWASGDANGGHPELYNNLLKQYMHAPGYFTVNNLPYITTFSHGGLTNVNWTNWRELPGNYLDSKLTMPTFLRCPQVRRYPPHFFVPDFDGSEGYMQGADGWWWYWGDVVDGVFTWETAWPVRPGEIVGSASQGSIETDLVILKSARSRGKLYNIPVSSLQYKNAYSTTVYREGDLNLIKRMGNILQLGPDLAPDFVTILTWNDGPEGHYVGNIWPEQNNDAEPARYVTSAPRWDHWGWLSLIKSFSAAYMTGGPMLPEFDQGIAGAMWYSSVMKSSICPPGTYVTNWEAGGDQVNWAIVVSTKFSNLEVHITSGHITTVYPGMGPGANYAATAKNPGQQLLEVFSGGIRIAMAQGGRCVSSQCPDNIYNMNPIVVPIVPPDSAPSQVSCEDPLCANPGLLQLSLRQPNVVADRNRSSRAFRALRDPVARQSEDYNYYALIPNRINTELMVGPMDGNGNRATRENCIFYVNQRDLPRSHPDFARTRAIQFGELMNAAYGGGDYHTLYNVYDEAAFDETMDPQLSADRSGNQRNWFRITSAQYASLCTGTVYLIVEEEPAEIWDGSIWITHEWPRIRDGFRVNQVLEITPQEIGRVLDAGPGAIRYITRTLYRGGQPRGATPPRDGGSSEVPACVDIDGQAAVQKYAGFPDVGSDSPPFNEGICTMHVHQWNNAESGGGGPFDDPTVTYSVEVTLFDDGAAHKIGFLERTNAPVTMVSKLDQLFVVTPVQKGDYIQFQLGTQTFRSNDGSCSVGGWDHGKNRQMDCGFSCLWGGGDLTDRTLPGVFYP</sequence>
<accession>A0A8H7CI80</accession>
<feature type="signal peptide" evidence="1">
    <location>
        <begin position="1"/>
        <end position="22"/>
    </location>
</feature>